<evidence type="ECO:0000313" key="4">
    <source>
        <dbReference type="EMBL" id="PYE22729.1"/>
    </source>
</evidence>
<dbReference type="SUPFAM" id="SSF54285">
    <property type="entry name" value="MoaD/ThiS"/>
    <property type="match status" value="1"/>
</dbReference>
<comment type="caution">
    <text evidence="4">The sequence shown here is derived from an EMBL/GenBank/DDBJ whole genome shotgun (WGS) entry which is preliminary data.</text>
</comment>
<reference evidence="4 5" key="1">
    <citation type="submission" date="2018-06" db="EMBL/GenBank/DDBJ databases">
        <title>Genomic Encyclopedia of Type Strains, Phase IV (KMG-V): Genome sequencing to study the core and pangenomes of soil and plant-associated prokaryotes.</title>
        <authorList>
            <person name="Whitman W."/>
        </authorList>
    </citation>
    <scope>NUCLEOTIDE SEQUENCE [LARGE SCALE GENOMIC DNA]</scope>
    <source>
        <strain evidence="4 5">SRCL-318</strain>
    </source>
</reference>
<sequence length="317" mass="35747">MKNEGKPGGKVQYSTRRAGLQADSHAVRTHARALAGGAILLCMVTATFRFYEELNDFLARPLRRRAFSCACARNATAKHMIEALGVPHTEVELILVNGESVGFDHPLADGDRVAVYPKFEALDIRPLLRVRDAPLRELRFVADAHLGGLAQLLRLAGFDTLYDNHFPDDEIEALAAAEHRIVLTRDRELLKRRSITHGCYVRALKPRAQVHEIFGRLDLASSARPFRLCLMCNAPLRPIERAAVRERVPAGVYDRQTRFVTCDVCRRVFWEGSHWQRMRTLIDGLTRPTDEAHAAHDRHQRHERHNGHEGPDRGGGA</sequence>
<dbReference type="PANTHER" id="PTHR39081">
    <property type="entry name" value="MUT7-C DOMAIN-CONTAINING PROTEIN"/>
    <property type="match status" value="1"/>
</dbReference>
<evidence type="ECO:0000259" key="2">
    <source>
        <dbReference type="Pfam" id="PF01927"/>
    </source>
</evidence>
<dbReference type="InterPro" id="IPR016155">
    <property type="entry name" value="Mopterin_synth/thiamin_S_b"/>
</dbReference>
<dbReference type="Gene3D" id="3.10.20.30">
    <property type="match status" value="1"/>
</dbReference>
<feature type="compositionally biased region" description="Basic and acidic residues" evidence="1">
    <location>
        <begin position="306"/>
        <end position="317"/>
    </location>
</feature>
<evidence type="ECO:0008006" key="6">
    <source>
        <dbReference type="Google" id="ProtNLM"/>
    </source>
</evidence>
<accession>A0A2U1A0K1</accession>
<evidence type="ECO:0000313" key="5">
    <source>
        <dbReference type="Proteomes" id="UP000247772"/>
    </source>
</evidence>
<dbReference type="Proteomes" id="UP000247772">
    <property type="component" value="Unassembled WGS sequence"/>
</dbReference>
<name>A0A2U1A0K1_9BURK</name>
<dbReference type="PANTHER" id="PTHR39081:SF1">
    <property type="entry name" value="MUT7-C RNASE DOMAIN-CONTAINING PROTEIN"/>
    <property type="match status" value="1"/>
</dbReference>
<feature type="region of interest" description="Disordered" evidence="1">
    <location>
        <begin position="286"/>
        <end position="317"/>
    </location>
</feature>
<dbReference type="Pfam" id="PF01927">
    <property type="entry name" value="Mut7-C"/>
    <property type="match status" value="1"/>
</dbReference>
<dbReference type="Pfam" id="PF14451">
    <property type="entry name" value="Ub-Mut7C"/>
    <property type="match status" value="1"/>
</dbReference>
<dbReference type="InterPro" id="IPR027798">
    <property type="entry name" value="Ub_Mut7C"/>
</dbReference>
<evidence type="ECO:0000259" key="3">
    <source>
        <dbReference type="Pfam" id="PF14451"/>
    </source>
</evidence>
<evidence type="ECO:0000256" key="1">
    <source>
        <dbReference type="SAM" id="MobiDB-lite"/>
    </source>
</evidence>
<organism evidence="4 5">
    <name type="scientific">Paraburkholderia silvatlantica</name>
    <dbReference type="NCBI Taxonomy" id="321895"/>
    <lineage>
        <taxon>Bacteria</taxon>
        <taxon>Pseudomonadati</taxon>
        <taxon>Pseudomonadota</taxon>
        <taxon>Betaproteobacteria</taxon>
        <taxon>Burkholderiales</taxon>
        <taxon>Burkholderiaceae</taxon>
        <taxon>Paraburkholderia</taxon>
    </lineage>
</organism>
<dbReference type="InterPro" id="IPR002782">
    <property type="entry name" value="Mut7-C_RNAse_dom"/>
</dbReference>
<dbReference type="EMBL" id="QJSQ01000009">
    <property type="protein sequence ID" value="PYE22729.1"/>
    <property type="molecule type" value="Genomic_DNA"/>
</dbReference>
<feature type="compositionally biased region" description="Basic and acidic residues" evidence="1">
    <location>
        <begin position="288"/>
        <end position="297"/>
    </location>
</feature>
<dbReference type="InterPro" id="IPR012675">
    <property type="entry name" value="Beta-grasp_dom_sf"/>
</dbReference>
<gene>
    <name evidence="4" type="ORF">C7410_10924</name>
</gene>
<protein>
    <recommendedName>
        <fullName evidence="6">Twitching motility protein PilT</fullName>
    </recommendedName>
</protein>
<dbReference type="AlphaFoldDB" id="A0A2U1A0K1"/>
<feature type="domain" description="Ubiquitin Mut7-C" evidence="3">
    <location>
        <begin position="43"/>
        <end position="123"/>
    </location>
</feature>
<feature type="domain" description="Mut7-C RNAse" evidence="2">
    <location>
        <begin position="139"/>
        <end position="281"/>
    </location>
</feature>
<proteinExistence type="predicted"/>